<protein>
    <submittedName>
        <fullName evidence="20">Penicillin-binding protein</fullName>
    </submittedName>
</protein>
<evidence type="ECO:0000256" key="7">
    <source>
        <dbReference type="ARBA" id="ARBA00022801"/>
    </source>
</evidence>
<gene>
    <name evidence="20" type="ORF">SAMN04488072_1205</name>
</gene>
<evidence type="ECO:0000256" key="9">
    <source>
        <dbReference type="ARBA" id="ARBA00022984"/>
    </source>
</evidence>
<dbReference type="InterPro" id="IPR036950">
    <property type="entry name" value="PBP_transglycosylase"/>
</dbReference>
<evidence type="ECO:0000313" key="20">
    <source>
        <dbReference type="EMBL" id="SFB36879.1"/>
    </source>
</evidence>
<dbReference type="Gene3D" id="1.10.3810.10">
    <property type="entry name" value="Biosynthetic peptidoglycan transglycosylase-like"/>
    <property type="match status" value="1"/>
</dbReference>
<dbReference type="STRING" id="237679.SAMN04488072_1205"/>
<keyword evidence="4" id="KW-0328">Glycosyltransferase</keyword>
<feature type="domain" description="Glycosyl transferase family 51" evidence="19">
    <location>
        <begin position="110"/>
        <end position="298"/>
    </location>
</feature>
<evidence type="ECO:0000259" key="19">
    <source>
        <dbReference type="Pfam" id="PF00912"/>
    </source>
</evidence>
<keyword evidence="13" id="KW-0961">Cell wall biogenesis/degradation</keyword>
<dbReference type="InterPro" id="IPR023346">
    <property type="entry name" value="Lysozyme-like_dom_sf"/>
</dbReference>
<feature type="transmembrane region" description="Helical" evidence="17">
    <location>
        <begin position="49"/>
        <end position="76"/>
    </location>
</feature>
<name>A0A1I1AFT7_9BACI</name>
<dbReference type="GO" id="GO:0071555">
    <property type="term" value="P:cell wall organization"/>
    <property type="evidence" value="ECO:0007669"/>
    <property type="project" value="UniProtKB-KW"/>
</dbReference>
<evidence type="ECO:0000256" key="8">
    <source>
        <dbReference type="ARBA" id="ARBA00022960"/>
    </source>
</evidence>
<evidence type="ECO:0000256" key="2">
    <source>
        <dbReference type="ARBA" id="ARBA00022645"/>
    </source>
</evidence>
<evidence type="ECO:0000313" key="21">
    <source>
        <dbReference type="Proteomes" id="UP000198642"/>
    </source>
</evidence>
<dbReference type="GO" id="GO:0030288">
    <property type="term" value="C:outer membrane-bounded periplasmic space"/>
    <property type="evidence" value="ECO:0007669"/>
    <property type="project" value="TreeGrafter"/>
</dbReference>
<dbReference type="GO" id="GO:0008360">
    <property type="term" value="P:regulation of cell shape"/>
    <property type="evidence" value="ECO:0007669"/>
    <property type="project" value="UniProtKB-KW"/>
</dbReference>
<dbReference type="PANTHER" id="PTHR32282:SF32">
    <property type="entry name" value="PENICILLIN-BINDING PROTEIN 2A"/>
    <property type="match status" value="1"/>
</dbReference>
<reference evidence="20 21" key="1">
    <citation type="submission" date="2016-10" db="EMBL/GenBank/DDBJ databases">
        <authorList>
            <person name="de Groot N.N."/>
        </authorList>
    </citation>
    <scope>NUCLEOTIDE SEQUENCE [LARGE SCALE GENOMIC DNA]</scope>
    <source>
        <strain evidence="20 21">CGMCC 1.3702</strain>
    </source>
</reference>
<dbReference type="Pfam" id="PF00905">
    <property type="entry name" value="Transpeptidase"/>
    <property type="match status" value="1"/>
</dbReference>
<feature type="region of interest" description="Disordered" evidence="16">
    <location>
        <begin position="942"/>
        <end position="1011"/>
    </location>
</feature>
<dbReference type="InterPro" id="IPR013783">
    <property type="entry name" value="Ig-like_fold"/>
</dbReference>
<evidence type="ECO:0000256" key="1">
    <source>
        <dbReference type="ARBA" id="ARBA00022475"/>
    </source>
</evidence>
<evidence type="ECO:0000256" key="4">
    <source>
        <dbReference type="ARBA" id="ARBA00022676"/>
    </source>
</evidence>
<evidence type="ECO:0000256" key="17">
    <source>
        <dbReference type="SAM" id="Phobius"/>
    </source>
</evidence>
<keyword evidence="21" id="KW-1185">Reference proteome</keyword>
<sequence length="1011" mass="111498">MDFKQLFQKYIHKFKSLWGRLKSHQYVEKARSIWGTGTIQKSSRISYDVIWSILLFFLIIGVVGGFFAGGVGAGYFASLVKDEPIRDYESMEQDIYNYEETSSLFFADEKYIGDIRSEIYREEVELKNVSDVLKDAVIATEDEYFNEHEGIVPKAIVRAVVQQVTSASTQSGGSTLTQQLVKNQILTNEVSFERKAKEILIAMRLERFFEKDQILEAYLNIVPYGRDASGGNIAGIQTAAQGIFGIDASEVNLAQAAYLAGLPQSPSSYTPFENSGGLKDKEGLQPGINRMHSVLNRMYESNYITKEQYDEAMDYDLTADFTEESQSPIEKYPHLTFEAEDRASDIIMEHLAEEDGYSMDDLNNDEELKEEYSILADRALRRNGYQIHTTIDKETHDAFKKIAQNYEHYGPDWTGLVEDSETGEQVKDTQQIQTGGILIENASGRIISFVGGRNFDEDNQFNYATQATRSNGSTMKPILVYAPAFEKGIIQPGTPIADVPRTFGDYTPGNYGGGYHGLVSARTALYNSYNIPAVDVYNRFNAQDPVSEFLEPMGITTIGENEYAHQSLGIGGTSDGVTVEENVNAYTTLGNQGQFADGYMIEKITDQDGNAIFEHESDPVDVFSPETAYLTLDIMRDVIDQGTGTYLQSQIKHGGVDWAGKTGTSQDYKDAWFVGVNPNVSMGVWIGYDDENSIQCPSCSLSYSQRTQKLWAELVNTASDINPDLVAPEKSFERPDGIVSRSYCATSGKLPSDLCEEAGLVQTDLFNAKHVPTEEDDSLIRGSYVMVNGRAVIAGENTPDEFVEGDGLTFNPEFLERNGYDQVGDLSILFPRTNREAWEKIGLPQSEVSNDVIEDDGEDPAAPGSVSESGGELSWNSSNSNDVVGYRIFRANNPDSSFNLVGSTTGTSFNVPDNNAVYHVKAVDYFGLESSASNEVVAGDVSNADEDSESDQDNGDSGGDADEESGDGDNNDNNGDNDDDNNNDNDGDSDSNDSDQENNDDNQGTNNDDDN</sequence>
<dbReference type="GO" id="GO:0006508">
    <property type="term" value="P:proteolysis"/>
    <property type="evidence" value="ECO:0007669"/>
    <property type="project" value="UniProtKB-KW"/>
</dbReference>
<dbReference type="Gene3D" id="2.60.40.10">
    <property type="entry name" value="Immunoglobulins"/>
    <property type="match status" value="1"/>
</dbReference>
<comment type="catalytic activity">
    <reaction evidence="15">
        <text>[GlcNAc-(1-&gt;4)-Mur2Ac(oyl-L-Ala-gamma-D-Glu-L-Lys-D-Ala-D-Ala)](n)-di-trans,octa-cis-undecaprenyl diphosphate + beta-D-GlcNAc-(1-&gt;4)-Mur2Ac(oyl-L-Ala-gamma-D-Glu-L-Lys-D-Ala-D-Ala)-di-trans,octa-cis-undecaprenyl diphosphate = [GlcNAc-(1-&gt;4)-Mur2Ac(oyl-L-Ala-gamma-D-Glu-L-Lys-D-Ala-D-Ala)](n+1)-di-trans,octa-cis-undecaprenyl diphosphate + di-trans,octa-cis-undecaprenyl diphosphate + H(+)</text>
        <dbReference type="Rhea" id="RHEA:23708"/>
        <dbReference type="Rhea" id="RHEA-COMP:9602"/>
        <dbReference type="Rhea" id="RHEA-COMP:9603"/>
        <dbReference type="ChEBI" id="CHEBI:15378"/>
        <dbReference type="ChEBI" id="CHEBI:58405"/>
        <dbReference type="ChEBI" id="CHEBI:60033"/>
        <dbReference type="ChEBI" id="CHEBI:78435"/>
        <dbReference type="EC" id="2.4.99.28"/>
    </reaction>
</comment>
<keyword evidence="7" id="KW-0378">Hydrolase</keyword>
<evidence type="ECO:0000256" key="13">
    <source>
        <dbReference type="ARBA" id="ARBA00023316"/>
    </source>
</evidence>
<keyword evidence="12" id="KW-0511">Multifunctional enzyme</keyword>
<evidence type="ECO:0000256" key="6">
    <source>
        <dbReference type="ARBA" id="ARBA00022692"/>
    </source>
</evidence>
<dbReference type="GO" id="GO:0008955">
    <property type="term" value="F:peptidoglycan glycosyltransferase activity"/>
    <property type="evidence" value="ECO:0007669"/>
    <property type="project" value="UniProtKB-EC"/>
</dbReference>
<evidence type="ECO:0000256" key="3">
    <source>
        <dbReference type="ARBA" id="ARBA00022670"/>
    </source>
</evidence>
<dbReference type="Gene3D" id="3.40.710.10">
    <property type="entry name" value="DD-peptidase/beta-lactamase superfamily"/>
    <property type="match status" value="1"/>
</dbReference>
<keyword evidence="11 17" id="KW-0472">Membrane</keyword>
<dbReference type="EMBL" id="FOJW01000020">
    <property type="protein sequence ID" value="SFB36879.1"/>
    <property type="molecule type" value="Genomic_DNA"/>
</dbReference>
<feature type="compositionally biased region" description="Low complexity" evidence="16">
    <location>
        <begin position="1001"/>
        <end position="1011"/>
    </location>
</feature>
<accession>A0A1I1AFT7</accession>
<dbReference type="AlphaFoldDB" id="A0A1I1AFT7"/>
<evidence type="ECO:0000256" key="5">
    <source>
        <dbReference type="ARBA" id="ARBA00022679"/>
    </source>
</evidence>
<keyword evidence="2" id="KW-0121">Carboxypeptidase</keyword>
<organism evidence="20 21">
    <name type="scientific">Lentibacillus halodurans</name>
    <dbReference type="NCBI Taxonomy" id="237679"/>
    <lineage>
        <taxon>Bacteria</taxon>
        <taxon>Bacillati</taxon>
        <taxon>Bacillota</taxon>
        <taxon>Bacilli</taxon>
        <taxon>Bacillales</taxon>
        <taxon>Bacillaceae</taxon>
        <taxon>Lentibacillus</taxon>
    </lineage>
</organism>
<evidence type="ECO:0000256" key="12">
    <source>
        <dbReference type="ARBA" id="ARBA00023268"/>
    </source>
</evidence>
<proteinExistence type="predicted"/>
<evidence type="ECO:0000256" key="10">
    <source>
        <dbReference type="ARBA" id="ARBA00022989"/>
    </source>
</evidence>
<dbReference type="InterPro" id="IPR001460">
    <property type="entry name" value="PCN-bd_Tpept"/>
</dbReference>
<feature type="compositionally biased region" description="Acidic residues" evidence="16">
    <location>
        <begin position="943"/>
        <end position="1000"/>
    </location>
</feature>
<feature type="region of interest" description="Disordered" evidence="16">
    <location>
        <begin position="846"/>
        <end position="877"/>
    </location>
</feature>
<dbReference type="Pfam" id="PF00912">
    <property type="entry name" value="Transgly"/>
    <property type="match status" value="1"/>
</dbReference>
<dbReference type="InterPro" id="IPR001264">
    <property type="entry name" value="Glyco_trans_51"/>
</dbReference>
<keyword evidence="8" id="KW-0133">Cell shape</keyword>
<keyword evidence="9" id="KW-0573">Peptidoglycan synthesis</keyword>
<evidence type="ECO:0000256" key="15">
    <source>
        <dbReference type="ARBA" id="ARBA00049902"/>
    </source>
</evidence>
<keyword evidence="1" id="KW-1003">Cell membrane</keyword>
<keyword evidence="3" id="KW-0645">Protease</keyword>
<dbReference type="RefSeq" id="WP_090241227.1">
    <property type="nucleotide sequence ID" value="NZ_FOJW01000020.1"/>
</dbReference>
<evidence type="ECO:0000256" key="14">
    <source>
        <dbReference type="ARBA" id="ARBA00034000"/>
    </source>
</evidence>
<evidence type="ECO:0000256" key="16">
    <source>
        <dbReference type="SAM" id="MobiDB-lite"/>
    </source>
</evidence>
<dbReference type="GO" id="GO:0008658">
    <property type="term" value="F:penicillin binding"/>
    <property type="evidence" value="ECO:0007669"/>
    <property type="project" value="InterPro"/>
</dbReference>
<keyword evidence="10 17" id="KW-1133">Transmembrane helix</keyword>
<dbReference type="SUPFAM" id="SSF56601">
    <property type="entry name" value="beta-lactamase/transpeptidase-like"/>
    <property type="match status" value="1"/>
</dbReference>
<dbReference type="OrthoDB" id="9766909at2"/>
<evidence type="ECO:0000256" key="11">
    <source>
        <dbReference type="ARBA" id="ARBA00023136"/>
    </source>
</evidence>
<dbReference type="InterPro" id="IPR012338">
    <property type="entry name" value="Beta-lactam/transpept-like"/>
</dbReference>
<dbReference type="InterPro" id="IPR050396">
    <property type="entry name" value="Glycosyltr_51/Transpeptidase"/>
</dbReference>
<keyword evidence="6 17" id="KW-0812">Transmembrane</keyword>
<dbReference type="Proteomes" id="UP000198642">
    <property type="component" value="Unassembled WGS sequence"/>
</dbReference>
<comment type="catalytic activity">
    <reaction evidence="14">
        <text>Preferential cleavage: (Ac)2-L-Lys-D-Ala-|-D-Ala. Also transpeptidation of peptidyl-alanyl moieties that are N-acyl substituents of D-alanine.</text>
        <dbReference type="EC" id="3.4.16.4"/>
    </reaction>
</comment>
<dbReference type="GO" id="GO:0009252">
    <property type="term" value="P:peptidoglycan biosynthetic process"/>
    <property type="evidence" value="ECO:0007669"/>
    <property type="project" value="UniProtKB-KW"/>
</dbReference>
<dbReference type="PANTHER" id="PTHR32282">
    <property type="entry name" value="BINDING PROTEIN TRANSPEPTIDASE, PUTATIVE-RELATED"/>
    <property type="match status" value="1"/>
</dbReference>
<evidence type="ECO:0000259" key="18">
    <source>
        <dbReference type="Pfam" id="PF00905"/>
    </source>
</evidence>
<feature type="domain" description="Penicillin-binding protein transpeptidase" evidence="18">
    <location>
        <begin position="437"/>
        <end position="679"/>
    </location>
</feature>
<dbReference type="SUPFAM" id="SSF53955">
    <property type="entry name" value="Lysozyme-like"/>
    <property type="match status" value="1"/>
</dbReference>
<keyword evidence="5" id="KW-0808">Transferase</keyword>
<dbReference type="GO" id="GO:0009002">
    <property type="term" value="F:serine-type D-Ala-D-Ala carboxypeptidase activity"/>
    <property type="evidence" value="ECO:0007669"/>
    <property type="project" value="UniProtKB-EC"/>
</dbReference>
<dbReference type="Gene3D" id="3.90.1310.40">
    <property type="match status" value="1"/>
</dbReference>